<dbReference type="PROSITE" id="PS51898">
    <property type="entry name" value="TYR_RECOMBINASE"/>
    <property type="match status" value="1"/>
</dbReference>
<sequence length="323" mass="34567">MTSTAITVAVPVHALSPNLVHLYERSQETRRASKAKGTLRAYASCLRSFRAWCAANGFPDLPAAPETLVLFIEAERAAGRKVSTIETKLAAVRFMHLKAGHVSPTASELVIEEMEGIRREIGVAPNKKRAATAALVTGMLAEIPADTLKGKRDRALLLLGFAGALRRSEIVGLNVSDLEVGPDGIVLTIRRSKTDQHGAGQVIAIPNGEKLRPVEAVTSWLEAAGIEEGAIFRPVGKGGKVQDARLSDRSVAELVKHYAKASGLDVDGFSGHSLRAGYITTAAESGVAEGSIMDQSRHKDVRTVRGYIRKSNLFKDHSGASFL</sequence>
<evidence type="ECO:0000256" key="4">
    <source>
        <dbReference type="PROSITE-ProRule" id="PRU01248"/>
    </source>
</evidence>
<dbReference type="SUPFAM" id="SSF47823">
    <property type="entry name" value="lambda integrase-like, N-terminal domain"/>
    <property type="match status" value="1"/>
</dbReference>
<dbReference type="PANTHER" id="PTHR34605:SF4">
    <property type="entry name" value="DNA ADENINE METHYLTRANSFERASE"/>
    <property type="match status" value="1"/>
</dbReference>
<dbReference type="OrthoDB" id="5513193at2"/>
<evidence type="ECO:0000313" key="8">
    <source>
        <dbReference type="Proteomes" id="UP000265750"/>
    </source>
</evidence>
<name>A0A3A1WGE0_9HYPH</name>
<dbReference type="AlphaFoldDB" id="A0A3A1WGE0"/>
<keyword evidence="2 4" id="KW-0238">DNA-binding</keyword>
<dbReference type="SUPFAM" id="SSF56349">
    <property type="entry name" value="DNA breaking-rejoining enzymes"/>
    <property type="match status" value="1"/>
</dbReference>
<protein>
    <submittedName>
        <fullName evidence="7">Integrase</fullName>
    </submittedName>
</protein>
<keyword evidence="1" id="KW-0229">DNA integration</keyword>
<evidence type="ECO:0000256" key="3">
    <source>
        <dbReference type="ARBA" id="ARBA00023172"/>
    </source>
</evidence>
<feature type="domain" description="Core-binding (CB)" evidence="6">
    <location>
        <begin position="17"/>
        <end position="100"/>
    </location>
</feature>
<dbReference type="InterPro" id="IPR010998">
    <property type="entry name" value="Integrase_recombinase_N"/>
</dbReference>
<gene>
    <name evidence="7" type="ORF">D3218_19155</name>
</gene>
<dbReference type="InterPro" id="IPR052925">
    <property type="entry name" value="Phage_Integrase-like_Recomb"/>
</dbReference>
<keyword evidence="3" id="KW-0233">DNA recombination</keyword>
<proteinExistence type="predicted"/>
<dbReference type="InterPro" id="IPR044068">
    <property type="entry name" value="CB"/>
</dbReference>
<keyword evidence="8" id="KW-1185">Reference proteome</keyword>
<reference evidence="8" key="1">
    <citation type="submission" date="2018-09" db="EMBL/GenBank/DDBJ databases">
        <authorList>
            <person name="Tuo L."/>
        </authorList>
    </citation>
    <scope>NUCLEOTIDE SEQUENCE [LARGE SCALE GENOMIC DNA]</scope>
    <source>
        <strain evidence="8">M2BS4Y-1</strain>
    </source>
</reference>
<evidence type="ECO:0000259" key="6">
    <source>
        <dbReference type="PROSITE" id="PS51900"/>
    </source>
</evidence>
<dbReference type="Proteomes" id="UP000265750">
    <property type="component" value="Unassembled WGS sequence"/>
</dbReference>
<evidence type="ECO:0000256" key="2">
    <source>
        <dbReference type="ARBA" id="ARBA00023125"/>
    </source>
</evidence>
<dbReference type="Pfam" id="PF00589">
    <property type="entry name" value="Phage_integrase"/>
    <property type="match status" value="1"/>
</dbReference>
<dbReference type="GO" id="GO:0003677">
    <property type="term" value="F:DNA binding"/>
    <property type="evidence" value="ECO:0007669"/>
    <property type="project" value="UniProtKB-UniRule"/>
</dbReference>
<dbReference type="PANTHER" id="PTHR34605">
    <property type="entry name" value="PHAGE_INTEGRASE DOMAIN-CONTAINING PROTEIN"/>
    <property type="match status" value="1"/>
</dbReference>
<comment type="caution">
    <text evidence="7">The sequence shown here is derived from an EMBL/GenBank/DDBJ whole genome shotgun (WGS) entry which is preliminary data.</text>
</comment>
<evidence type="ECO:0000256" key="1">
    <source>
        <dbReference type="ARBA" id="ARBA00022908"/>
    </source>
</evidence>
<dbReference type="Gene3D" id="1.10.443.10">
    <property type="entry name" value="Intergrase catalytic core"/>
    <property type="match status" value="1"/>
</dbReference>
<feature type="domain" description="Tyr recombinase" evidence="5">
    <location>
        <begin position="126"/>
        <end position="323"/>
    </location>
</feature>
<dbReference type="GO" id="GO:0015074">
    <property type="term" value="P:DNA integration"/>
    <property type="evidence" value="ECO:0007669"/>
    <property type="project" value="UniProtKB-KW"/>
</dbReference>
<dbReference type="GO" id="GO:0006310">
    <property type="term" value="P:DNA recombination"/>
    <property type="evidence" value="ECO:0007669"/>
    <property type="project" value="UniProtKB-KW"/>
</dbReference>
<dbReference type="RefSeq" id="WP_119541685.1">
    <property type="nucleotide sequence ID" value="NZ_QYRN01000017.1"/>
</dbReference>
<dbReference type="PROSITE" id="PS51900">
    <property type="entry name" value="CB"/>
    <property type="match status" value="1"/>
</dbReference>
<dbReference type="InterPro" id="IPR002104">
    <property type="entry name" value="Integrase_catalytic"/>
</dbReference>
<dbReference type="Gene3D" id="1.10.150.130">
    <property type="match status" value="1"/>
</dbReference>
<evidence type="ECO:0000259" key="5">
    <source>
        <dbReference type="PROSITE" id="PS51898"/>
    </source>
</evidence>
<dbReference type="EMBL" id="QYRN01000017">
    <property type="protein sequence ID" value="RIX97180.1"/>
    <property type="molecule type" value="Genomic_DNA"/>
</dbReference>
<dbReference type="InterPro" id="IPR013762">
    <property type="entry name" value="Integrase-like_cat_sf"/>
</dbReference>
<evidence type="ECO:0000313" key="7">
    <source>
        <dbReference type="EMBL" id="RIX97180.1"/>
    </source>
</evidence>
<accession>A0A3A1WGE0</accession>
<dbReference type="CDD" id="cd00799">
    <property type="entry name" value="INT_Cre_C"/>
    <property type="match status" value="1"/>
</dbReference>
<organism evidence="7 8">
    <name type="scientific">Aureimonas flava</name>
    <dbReference type="NCBI Taxonomy" id="2320271"/>
    <lineage>
        <taxon>Bacteria</taxon>
        <taxon>Pseudomonadati</taxon>
        <taxon>Pseudomonadota</taxon>
        <taxon>Alphaproteobacteria</taxon>
        <taxon>Hyphomicrobiales</taxon>
        <taxon>Aurantimonadaceae</taxon>
        <taxon>Aureimonas</taxon>
    </lineage>
</organism>
<dbReference type="InterPro" id="IPR011010">
    <property type="entry name" value="DNA_brk_join_enz"/>
</dbReference>